<name>E9HWC3_DAPPU</name>
<dbReference type="eggNOG" id="KOG3628">
    <property type="taxonomic scope" value="Eukaryota"/>
</dbReference>
<dbReference type="InterPro" id="IPR042099">
    <property type="entry name" value="ANL_N_sf"/>
</dbReference>
<dbReference type="AlphaFoldDB" id="E9HWC3"/>
<dbReference type="Proteomes" id="UP000000305">
    <property type="component" value="Unassembled WGS sequence"/>
</dbReference>
<accession>E9HWC3</accession>
<dbReference type="KEGG" id="dpx:DAPPUDRAFT_66585"/>
<sequence length="106" mass="11837">DAIGFICAFYGCLHAGVVPVPIEVPLTRLDTGSQQIGFLLVSHGVQVALTSYIYLKGLPKTTSSGEVIAFKRWTKLHWCVTDNLINPPKDWQPPPKLRTIRRPILR</sequence>
<gene>
    <name evidence="1" type="ORF">DAPPUDRAFT_66585</name>
</gene>
<evidence type="ECO:0000313" key="2">
    <source>
        <dbReference type="Proteomes" id="UP000000305"/>
    </source>
</evidence>
<dbReference type="PANTHER" id="PTHR22754">
    <property type="entry name" value="DISCO-INTERACTING PROTEIN 2 DIP2 -RELATED"/>
    <property type="match status" value="1"/>
</dbReference>
<dbReference type="STRING" id="6669.E9HWC3"/>
<dbReference type="EMBL" id="GL732912">
    <property type="protein sequence ID" value="EFX63958.1"/>
    <property type="molecule type" value="Genomic_DNA"/>
</dbReference>
<keyword evidence="2" id="KW-1185">Reference proteome</keyword>
<dbReference type="HOGENOM" id="CLU_2229791_0_0_1"/>
<evidence type="ECO:0000313" key="1">
    <source>
        <dbReference type="EMBL" id="EFX63958.1"/>
    </source>
</evidence>
<feature type="non-terminal residue" evidence="1">
    <location>
        <position position="1"/>
    </location>
</feature>
<dbReference type="PANTHER" id="PTHR22754:SF32">
    <property type="entry name" value="DISCO-INTERACTING PROTEIN 2"/>
    <property type="match status" value="1"/>
</dbReference>
<dbReference type="OMA" id="IAFKRWT"/>
<protein>
    <submittedName>
        <fullName evidence="1">Uncharacterized protein</fullName>
    </submittedName>
</protein>
<dbReference type="InParanoid" id="E9HWC3"/>
<dbReference type="Gene3D" id="3.40.50.12780">
    <property type="entry name" value="N-terminal domain of ligase-like"/>
    <property type="match status" value="1"/>
</dbReference>
<dbReference type="PhylomeDB" id="E9HWC3"/>
<dbReference type="OrthoDB" id="69964at2759"/>
<organism evidence="1 2">
    <name type="scientific">Daphnia pulex</name>
    <name type="common">Water flea</name>
    <dbReference type="NCBI Taxonomy" id="6669"/>
    <lineage>
        <taxon>Eukaryota</taxon>
        <taxon>Metazoa</taxon>
        <taxon>Ecdysozoa</taxon>
        <taxon>Arthropoda</taxon>
        <taxon>Crustacea</taxon>
        <taxon>Branchiopoda</taxon>
        <taxon>Diplostraca</taxon>
        <taxon>Cladocera</taxon>
        <taxon>Anomopoda</taxon>
        <taxon>Daphniidae</taxon>
        <taxon>Daphnia</taxon>
    </lineage>
</organism>
<reference evidence="1 2" key="1">
    <citation type="journal article" date="2011" name="Science">
        <title>The ecoresponsive genome of Daphnia pulex.</title>
        <authorList>
            <person name="Colbourne J.K."/>
            <person name="Pfrender M.E."/>
            <person name="Gilbert D."/>
            <person name="Thomas W.K."/>
            <person name="Tucker A."/>
            <person name="Oakley T.H."/>
            <person name="Tokishita S."/>
            <person name="Aerts A."/>
            <person name="Arnold G.J."/>
            <person name="Basu M.K."/>
            <person name="Bauer D.J."/>
            <person name="Caceres C.E."/>
            <person name="Carmel L."/>
            <person name="Casola C."/>
            <person name="Choi J.H."/>
            <person name="Detter J.C."/>
            <person name="Dong Q."/>
            <person name="Dusheyko S."/>
            <person name="Eads B.D."/>
            <person name="Frohlich T."/>
            <person name="Geiler-Samerotte K.A."/>
            <person name="Gerlach D."/>
            <person name="Hatcher P."/>
            <person name="Jogdeo S."/>
            <person name="Krijgsveld J."/>
            <person name="Kriventseva E.V."/>
            <person name="Kultz D."/>
            <person name="Laforsch C."/>
            <person name="Lindquist E."/>
            <person name="Lopez J."/>
            <person name="Manak J.R."/>
            <person name="Muller J."/>
            <person name="Pangilinan J."/>
            <person name="Patwardhan R.P."/>
            <person name="Pitluck S."/>
            <person name="Pritham E.J."/>
            <person name="Rechtsteiner A."/>
            <person name="Rho M."/>
            <person name="Rogozin I.B."/>
            <person name="Sakarya O."/>
            <person name="Salamov A."/>
            <person name="Schaack S."/>
            <person name="Shapiro H."/>
            <person name="Shiga Y."/>
            <person name="Skalitzky C."/>
            <person name="Smith Z."/>
            <person name="Souvorov A."/>
            <person name="Sung W."/>
            <person name="Tang Z."/>
            <person name="Tsuchiya D."/>
            <person name="Tu H."/>
            <person name="Vos H."/>
            <person name="Wang M."/>
            <person name="Wolf Y.I."/>
            <person name="Yamagata H."/>
            <person name="Yamada T."/>
            <person name="Ye Y."/>
            <person name="Shaw J.R."/>
            <person name="Andrews J."/>
            <person name="Crease T.J."/>
            <person name="Tang H."/>
            <person name="Lucas S.M."/>
            <person name="Robertson H.M."/>
            <person name="Bork P."/>
            <person name="Koonin E.V."/>
            <person name="Zdobnov E.M."/>
            <person name="Grigoriev I.V."/>
            <person name="Lynch M."/>
            <person name="Boore J.L."/>
        </authorList>
    </citation>
    <scope>NUCLEOTIDE SEQUENCE [LARGE SCALE GENOMIC DNA]</scope>
</reference>
<proteinExistence type="predicted"/>